<dbReference type="RefSeq" id="WP_124297499.1">
    <property type="nucleotide sequence ID" value="NZ_BDEV01000113.1"/>
</dbReference>
<protein>
    <submittedName>
        <fullName evidence="1">Uncharacterized protein</fullName>
    </submittedName>
</protein>
<dbReference type="AlphaFoldDB" id="A0A401X6N4"/>
<evidence type="ECO:0000313" key="2">
    <source>
        <dbReference type="Proteomes" id="UP000287385"/>
    </source>
</evidence>
<proteinExistence type="predicted"/>
<reference evidence="1 2" key="1">
    <citation type="submission" date="2016-06" db="EMBL/GenBank/DDBJ databases">
        <title>Acetobacter pasteurianus NBRC 3278 whole genome sequencing project.</title>
        <authorList>
            <person name="Matsutani M."/>
            <person name="Shiwa Y."/>
            <person name="Okamoto-Kainuma A."/>
            <person name="Ishikawa M."/>
            <person name="Koizumi Y."/>
            <person name="Yoshikawa H."/>
            <person name="Yakushi T."/>
            <person name="Matsushita K."/>
        </authorList>
    </citation>
    <scope>NUCLEOTIDE SEQUENCE [LARGE SCALE GENOMIC DNA]</scope>
    <source>
        <strain evidence="1 2">NBRC 3278</strain>
    </source>
</reference>
<gene>
    <name evidence="1" type="ORF">NBRC3278_2678</name>
</gene>
<sequence>MSKAKIIQRLFEARYGSEAFMERNADFFERYGICANRINDLERQGYDCFRSRTHSMSMCETSRHFSICFGDAVLGTWLTAAEWLTLWRRGFVAKAMPIMPMKSKDCAGCPPRVWVIPERVIYQSTKNIRRLP</sequence>
<organism evidence="1 2">
    <name type="scientific">Acetobacter pasteurianus NBRC 3278</name>
    <dbReference type="NCBI Taxonomy" id="1226660"/>
    <lineage>
        <taxon>Bacteria</taxon>
        <taxon>Pseudomonadati</taxon>
        <taxon>Pseudomonadota</taxon>
        <taxon>Alphaproteobacteria</taxon>
        <taxon>Acetobacterales</taxon>
        <taxon>Acetobacteraceae</taxon>
        <taxon>Acetobacter</taxon>
    </lineage>
</organism>
<dbReference type="Proteomes" id="UP000287385">
    <property type="component" value="Unassembled WGS sequence"/>
</dbReference>
<keyword evidence="2" id="KW-1185">Reference proteome</keyword>
<dbReference type="EMBL" id="BDEV01000113">
    <property type="protein sequence ID" value="GCD63585.1"/>
    <property type="molecule type" value="Genomic_DNA"/>
</dbReference>
<comment type="caution">
    <text evidence="1">The sequence shown here is derived from an EMBL/GenBank/DDBJ whole genome shotgun (WGS) entry which is preliminary data.</text>
</comment>
<name>A0A401X6N4_ACEPA</name>
<accession>A0A401X6N4</accession>
<evidence type="ECO:0000313" key="1">
    <source>
        <dbReference type="EMBL" id="GCD63585.1"/>
    </source>
</evidence>